<dbReference type="Gene3D" id="3.30.559.10">
    <property type="entry name" value="Chloramphenicol acetyltransferase-like domain"/>
    <property type="match status" value="1"/>
</dbReference>
<evidence type="ECO:0000256" key="2">
    <source>
        <dbReference type="ARBA" id="ARBA00007317"/>
    </source>
</evidence>
<comment type="similarity">
    <text evidence="2 6">Belongs to the 2-oxoacid dehydrogenase family.</text>
</comment>
<dbReference type="Pfam" id="PF02817">
    <property type="entry name" value="E3_binding"/>
    <property type="match status" value="1"/>
</dbReference>
<sequence>MKSFLLPDLGEGLTEASVVNWLVAEGDTITIDQPVVEVESAKAVVELPSPFAGVVSRLHAGVGETIQLGDPVISVVADDDRPAPEQGPAAEPAAASSALPGEASPSAPSFVPAAAPAPDDSAEHGRSGAVLVGYGTTTATTRLARPAGGRFRRRGTAAGAPPPVSSLNEGSGVHPAPVDPSRRSRVVSPLVRRLALDNGFDASHLAPTAPDGVVRREDVQAAITAVGASGRGTGAHGATPEAEAAGAAPDAATARGWSDGLGGRDDAAGVTRIPITGMRAAVSEHLSRSRREVPEATIWLEVDATGALALREQLREETGERFSMAAIIGRFAVAALRKYPVLNANISADGREVAQYDAVNLGIAAQTARGLVVPVIHDASALSLRGLRDAIDDIARNHADGIFPSERLRGGTFTLNNYGGFGVDGSAPILNHPEVAMLGIGRMLERPWVVDGEIVVRTIVTLTLVFDHRVCDGDVASGFITTVAKAIERPTLALADL</sequence>
<accession>A0A6H9WTR2</accession>
<evidence type="ECO:0000256" key="6">
    <source>
        <dbReference type="RuleBase" id="RU003423"/>
    </source>
</evidence>
<dbReference type="OrthoDB" id="9805770at2"/>
<dbReference type="PANTHER" id="PTHR43178">
    <property type="entry name" value="DIHYDROLIPOAMIDE ACETYLTRANSFERASE COMPONENT OF PYRUVATE DEHYDROGENASE COMPLEX"/>
    <property type="match status" value="1"/>
</dbReference>
<feature type="domain" description="Peripheral subunit-binding (PSBD)" evidence="9">
    <location>
        <begin position="186"/>
        <end position="223"/>
    </location>
</feature>
<dbReference type="InterPro" id="IPR003016">
    <property type="entry name" value="2-oxoA_DH_lipoyl-BS"/>
</dbReference>
<evidence type="ECO:0000256" key="4">
    <source>
        <dbReference type="ARBA" id="ARBA00022823"/>
    </source>
</evidence>
<dbReference type="EMBL" id="WBJY01000001">
    <property type="protein sequence ID" value="KAB1649814.1"/>
    <property type="molecule type" value="Genomic_DNA"/>
</dbReference>
<evidence type="ECO:0000313" key="10">
    <source>
        <dbReference type="EMBL" id="KAB1649814.1"/>
    </source>
</evidence>
<dbReference type="InterPro" id="IPR011053">
    <property type="entry name" value="Single_hybrid_motif"/>
</dbReference>
<dbReference type="Proteomes" id="UP000431744">
    <property type="component" value="Unassembled WGS sequence"/>
</dbReference>
<evidence type="ECO:0000259" key="9">
    <source>
        <dbReference type="PROSITE" id="PS51826"/>
    </source>
</evidence>
<name>A0A6H9WTR2_9MICO</name>
<evidence type="ECO:0000313" key="11">
    <source>
        <dbReference type="Proteomes" id="UP000431744"/>
    </source>
</evidence>
<feature type="compositionally biased region" description="Low complexity" evidence="7">
    <location>
        <begin position="236"/>
        <end position="254"/>
    </location>
</feature>
<keyword evidence="5 6" id="KW-0012">Acyltransferase</keyword>
<protein>
    <recommendedName>
        <fullName evidence="6">Dihydrolipoamide acetyltransferase component of pyruvate dehydrogenase complex</fullName>
        <ecNumber evidence="6">2.3.1.-</ecNumber>
    </recommendedName>
</protein>
<dbReference type="Pfam" id="PF00198">
    <property type="entry name" value="2-oxoacid_dh"/>
    <property type="match status" value="1"/>
</dbReference>
<dbReference type="Gene3D" id="2.40.50.100">
    <property type="match status" value="1"/>
</dbReference>
<keyword evidence="4 6" id="KW-0450">Lipoyl</keyword>
<dbReference type="PROSITE" id="PS50968">
    <property type="entry name" value="BIOTINYL_LIPOYL"/>
    <property type="match status" value="1"/>
</dbReference>
<comment type="cofactor">
    <cofactor evidence="1 6">
        <name>(R)-lipoate</name>
        <dbReference type="ChEBI" id="CHEBI:83088"/>
    </cofactor>
</comment>
<dbReference type="RefSeq" id="WP_158028399.1">
    <property type="nucleotide sequence ID" value="NZ_BMHG01000001.1"/>
</dbReference>
<dbReference type="InterPro" id="IPR050743">
    <property type="entry name" value="2-oxoacid_DH_E2_comp"/>
</dbReference>
<dbReference type="InterPro" id="IPR001078">
    <property type="entry name" value="2-oxoacid_DH_actylTfrase"/>
</dbReference>
<reference evidence="10 11" key="1">
    <citation type="submission" date="2019-09" db="EMBL/GenBank/DDBJ databases">
        <title>Phylogeny of genus Pseudoclavibacter and closely related genus.</title>
        <authorList>
            <person name="Li Y."/>
        </authorList>
    </citation>
    <scope>NUCLEOTIDE SEQUENCE [LARGE SCALE GENOMIC DNA]</scope>
    <source>
        <strain evidence="10 11">EGI 60007</strain>
    </source>
</reference>
<feature type="region of interest" description="Disordered" evidence="7">
    <location>
        <begin position="77"/>
        <end position="126"/>
    </location>
</feature>
<evidence type="ECO:0000256" key="7">
    <source>
        <dbReference type="SAM" id="MobiDB-lite"/>
    </source>
</evidence>
<dbReference type="InterPro" id="IPR000089">
    <property type="entry name" value="Biotin_lipoyl"/>
</dbReference>
<keyword evidence="11" id="KW-1185">Reference proteome</keyword>
<feature type="compositionally biased region" description="Low complexity" evidence="7">
    <location>
        <begin position="84"/>
        <end position="119"/>
    </location>
</feature>
<evidence type="ECO:0000256" key="1">
    <source>
        <dbReference type="ARBA" id="ARBA00001938"/>
    </source>
</evidence>
<dbReference type="GO" id="GO:0005737">
    <property type="term" value="C:cytoplasm"/>
    <property type="evidence" value="ECO:0007669"/>
    <property type="project" value="TreeGrafter"/>
</dbReference>
<evidence type="ECO:0000256" key="5">
    <source>
        <dbReference type="ARBA" id="ARBA00023315"/>
    </source>
</evidence>
<feature type="region of interest" description="Disordered" evidence="7">
    <location>
        <begin position="229"/>
        <end position="263"/>
    </location>
</feature>
<comment type="caution">
    <text evidence="10">The sequence shown here is derived from an EMBL/GenBank/DDBJ whole genome shotgun (WGS) entry which is preliminary data.</text>
</comment>
<proteinExistence type="inferred from homology"/>
<dbReference type="SUPFAM" id="SSF51230">
    <property type="entry name" value="Single hybrid motif"/>
    <property type="match status" value="1"/>
</dbReference>
<dbReference type="GO" id="GO:0031405">
    <property type="term" value="F:lipoic acid binding"/>
    <property type="evidence" value="ECO:0007669"/>
    <property type="project" value="TreeGrafter"/>
</dbReference>
<dbReference type="InterPro" id="IPR036625">
    <property type="entry name" value="E3-bd_dom_sf"/>
</dbReference>
<keyword evidence="3 6" id="KW-0808">Transferase</keyword>
<dbReference type="Pfam" id="PF00364">
    <property type="entry name" value="Biotin_lipoyl"/>
    <property type="match status" value="1"/>
</dbReference>
<dbReference type="GO" id="GO:0016407">
    <property type="term" value="F:acetyltransferase activity"/>
    <property type="evidence" value="ECO:0007669"/>
    <property type="project" value="TreeGrafter"/>
</dbReference>
<dbReference type="InterPro" id="IPR004167">
    <property type="entry name" value="PSBD"/>
</dbReference>
<dbReference type="PROSITE" id="PS51826">
    <property type="entry name" value="PSBD"/>
    <property type="match status" value="1"/>
</dbReference>
<evidence type="ECO:0000256" key="3">
    <source>
        <dbReference type="ARBA" id="ARBA00022679"/>
    </source>
</evidence>
<dbReference type="SUPFAM" id="SSF52777">
    <property type="entry name" value="CoA-dependent acyltransferases"/>
    <property type="match status" value="1"/>
</dbReference>
<dbReference type="InterPro" id="IPR023213">
    <property type="entry name" value="CAT-like_dom_sf"/>
</dbReference>
<dbReference type="AlphaFoldDB" id="A0A6H9WTR2"/>
<dbReference type="EC" id="2.3.1.-" evidence="6"/>
<evidence type="ECO:0000259" key="8">
    <source>
        <dbReference type="PROSITE" id="PS50968"/>
    </source>
</evidence>
<dbReference type="Gene3D" id="4.10.320.10">
    <property type="entry name" value="E3-binding domain"/>
    <property type="match status" value="1"/>
</dbReference>
<feature type="region of interest" description="Disordered" evidence="7">
    <location>
        <begin position="143"/>
        <end position="184"/>
    </location>
</feature>
<dbReference type="SUPFAM" id="SSF47005">
    <property type="entry name" value="Peripheral subunit-binding domain of 2-oxo acid dehydrogenase complex"/>
    <property type="match status" value="1"/>
</dbReference>
<dbReference type="CDD" id="cd06849">
    <property type="entry name" value="lipoyl_domain"/>
    <property type="match status" value="1"/>
</dbReference>
<dbReference type="PROSITE" id="PS00189">
    <property type="entry name" value="LIPOYL"/>
    <property type="match status" value="1"/>
</dbReference>
<gene>
    <name evidence="10" type="ORF">F8O04_06175</name>
</gene>
<organism evidence="10 11">
    <name type="scientific">Pseudoclavibacter endophyticus</name>
    <dbReference type="NCBI Taxonomy" id="1778590"/>
    <lineage>
        <taxon>Bacteria</taxon>
        <taxon>Bacillati</taxon>
        <taxon>Actinomycetota</taxon>
        <taxon>Actinomycetes</taxon>
        <taxon>Micrococcales</taxon>
        <taxon>Microbacteriaceae</taxon>
        <taxon>Pseudoclavibacter</taxon>
    </lineage>
</organism>
<dbReference type="PANTHER" id="PTHR43178:SF5">
    <property type="entry name" value="LIPOAMIDE ACYLTRANSFERASE COMPONENT OF BRANCHED-CHAIN ALPHA-KETO ACID DEHYDROGENASE COMPLEX, MITOCHONDRIAL"/>
    <property type="match status" value="1"/>
</dbReference>
<feature type="domain" description="Lipoyl-binding" evidence="8">
    <location>
        <begin position="1"/>
        <end position="76"/>
    </location>
</feature>